<keyword evidence="2" id="KW-1185">Reference proteome</keyword>
<evidence type="ECO:0000313" key="1">
    <source>
        <dbReference type="EMBL" id="BBD77413.1"/>
    </source>
</evidence>
<accession>A0A2Z6DY60</accession>
<dbReference type="OrthoDB" id="7164623at2"/>
<protein>
    <submittedName>
        <fullName evidence="1">Uncharacterized protein</fullName>
    </submittedName>
</protein>
<evidence type="ECO:0000313" key="2">
    <source>
        <dbReference type="Proteomes" id="UP000262004"/>
    </source>
</evidence>
<dbReference type="RefSeq" id="WP_119335151.1">
    <property type="nucleotide sequence ID" value="NZ_AP018558.1"/>
</dbReference>
<reference evidence="1 2" key="1">
    <citation type="submission" date="2018-04" db="EMBL/GenBank/DDBJ databases">
        <title>Complete genome sequence of Hydrogenophilus thermoluteolus TH-1.</title>
        <authorList>
            <person name="Arai H."/>
        </authorList>
    </citation>
    <scope>NUCLEOTIDE SEQUENCE [LARGE SCALE GENOMIC DNA]</scope>
    <source>
        <strain evidence="1 2">TH-1</strain>
    </source>
</reference>
<dbReference type="AlphaFoldDB" id="A0A2Z6DY60"/>
<dbReference type="Proteomes" id="UP000262004">
    <property type="component" value="Chromosome"/>
</dbReference>
<gene>
    <name evidence="1" type="ORF">HPTL_1149</name>
</gene>
<name>A0A2Z6DY60_HYDTE</name>
<dbReference type="EMBL" id="AP018558">
    <property type="protein sequence ID" value="BBD77413.1"/>
    <property type="molecule type" value="Genomic_DNA"/>
</dbReference>
<dbReference type="KEGG" id="htl:HPTL_1149"/>
<proteinExistence type="predicted"/>
<sequence>MTLATKTELAKLTGVTRQYICKLAKMGVLDGCERDGKFDRDCAVAAIERYRSGARWRANGSHLAIDLAKIRNSEDLAAALEEIPDPFLKVRLMRDFWKARLTEIRVKERSGELVREAEIVAAGQKKVKAMRDKLLAMPSKLAPVVVTMSEREALEVLTAAIEEALEEVATLGTR</sequence>
<organism evidence="1 2">
    <name type="scientific">Hydrogenophilus thermoluteolus</name>
    <name type="common">Pseudomonas hydrogenothermophila</name>
    <dbReference type="NCBI Taxonomy" id="297"/>
    <lineage>
        <taxon>Bacteria</taxon>
        <taxon>Pseudomonadati</taxon>
        <taxon>Pseudomonadota</taxon>
        <taxon>Hydrogenophilia</taxon>
        <taxon>Hydrogenophilales</taxon>
        <taxon>Hydrogenophilaceae</taxon>
        <taxon>Hydrogenophilus</taxon>
    </lineage>
</organism>